<evidence type="ECO:0000313" key="3">
    <source>
        <dbReference type="Proteomes" id="UP000012092"/>
    </source>
</evidence>
<dbReference type="InterPro" id="IPR025924">
    <property type="entry name" value="YHYH_dom"/>
</dbReference>
<dbReference type="EMBL" id="AHNZ02000708">
    <property type="protein sequence ID" value="EMO04135.1"/>
    <property type="molecule type" value="Genomic_DNA"/>
</dbReference>
<dbReference type="PANTHER" id="PTHR30289">
    <property type="entry name" value="UNCHARACTERIZED PROTEIN YBCL-RELATED"/>
    <property type="match status" value="1"/>
</dbReference>
<name>M6R961_LEPIR</name>
<evidence type="ECO:0000259" key="1">
    <source>
        <dbReference type="Pfam" id="PF14240"/>
    </source>
</evidence>
<comment type="caution">
    <text evidence="2">The sequence shown here is derived from an EMBL/GenBank/DDBJ whole genome shotgun (WGS) entry which is preliminary data.</text>
</comment>
<evidence type="ECO:0000313" key="2">
    <source>
        <dbReference type="EMBL" id="EMO04135.1"/>
    </source>
</evidence>
<proteinExistence type="predicted"/>
<dbReference type="PANTHER" id="PTHR30289:SF8">
    <property type="entry name" value="YHYH DOMAIN-CONTAINING PROTEIN"/>
    <property type="match status" value="1"/>
</dbReference>
<accession>M6R961</accession>
<dbReference type="Proteomes" id="UP000012092">
    <property type="component" value="Unassembled WGS sequence"/>
</dbReference>
<protein>
    <submittedName>
        <fullName evidence="2">YHYH protein</fullName>
    </submittedName>
</protein>
<feature type="domain" description="YHYH" evidence="1">
    <location>
        <begin position="149"/>
        <end position="248"/>
    </location>
</feature>
<dbReference type="AlphaFoldDB" id="M6R961"/>
<reference evidence="2 3" key="1">
    <citation type="submission" date="2013-01" db="EMBL/GenBank/DDBJ databases">
        <authorList>
            <person name="Harkins D.M."/>
            <person name="Durkin A.S."/>
            <person name="Brinkac L.M."/>
            <person name="Haft D.H."/>
            <person name="Selengut J.D."/>
            <person name="Sanka R."/>
            <person name="DePew J."/>
            <person name="Purushe J."/>
            <person name="Picardeau M."/>
            <person name="Werts C."/>
            <person name="Goarant C."/>
            <person name="Vinetz J.M."/>
            <person name="Sutton G.G."/>
            <person name="Nierman W.C."/>
            <person name="Fouts D.E."/>
        </authorList>
    </citation>
    <scope>NUCLEOTIDE SEQUENCE [LARGE SCALE GENOMIC DNA]</scope>
    <source>
        <strain evidence="2 3">Verdun HP</strain>
    </source>
</reference>
<gene>
    <name evidence="2" type="ORF">LEP1GSC116_0763</name>
</gene>
<organism evidence="2 3">
    <name type="scientific">Leptospira interrogans serovar Icterohaemorrhagiae str. Verdun HP</name>
    <dbReference type="NCBI Taxonomy" id="1049910"/>
    <lineage>
        <taxon>Bacteria</taxon>
        <taxon>Pseudomonadati</taxon>
        <taxon>Spirochaetota</taxon>
        <taxon>Spirochaetia</taxon>
        <taxon>Leptospirales</taxon>
        <taxon>Leptospiraceae</taxon>
        <taxon>Leptospira</taxon>
    </lineage>
</organism>
<dbReference type="Pfam" id="PF14240">
    <property type="entry name" value="YHYH"/>
    <property type="match status" value="1"/>
</dbReference>
<sequence>MFENNVGENMIQKSILIFLVFLSFVVCKKDSNDDDLTVAALAALSGGYCNGSSANTGITVSKGTATLDASSGCVTGVTTCMDSALPTWIKNNFKCSVAYVSGSSYIFKSQNVPNTKSYYYGSSSPLFETLPTGNMPAGNNSVSSQKFVYTIPSSPIKGSGTVGTQGGLVSIGITVNGLAIFNNAANPPDTLAVEAQTFDNFGGHPQNTGVYHHHAAVTKVSNNDSNLIGVILDGYAIYGKKCDNGTSSTGDDFVPTDLDNLHGHTKATVHFSTPTYHYHFAPDATAGIDTLMGSFFYGTIGSVSN</sequence>